<dbReference type="InterPro" id="IPR036097">
    <property type="entry name" value="HisK_dim/P_sf"/>
</dbReference>
<dbReference type="EC" id="2.7.13.3" evidence="2"/>
<evidence type="ECO:0000256" key="5">
    <source>
        <dbReference type="ARBA" id="ARBA00022777"/>
    </source>
</evidence>
<gene>
    <name evidence="10" type="ORF">SAMN05444355_11161</name>
</gene>
<evidence type="ECO:0000256" key="7">
    <source>
        <dbReference type="ARBA" id="ARBA00023012"/>
    </source>
</evidence>
<dbReference type="AlphaFoldDB" id="A0A1H9NRQ6"/>
<dbReference type="PANTHER" id="PTHR43065:SF46">
    <property type="entry name" value="C4-DICARBOXYLATE TRANSPORT SENSOR PROTEIN DCTB"/>
    <property type="match status" value="1"/>
</dbReference>
<comment type="catalytic activity">
    <reaction evidence="1">
        <text>ATP + protein L-histidine = ADP + protein N-phospho-L-histidine.</text>
        <dbReference type="EC" id="2.7.13.3"/>
    </reaction>
</comment>
<keyword evidence="8" id="KW-0812">Transmembrane</keyword>
<proteinExistence type="predicted"/>
<keyword evidence="11" id="KW-1185">Reference proteome</keyword>
<keyword evidence="5 10" id="KW-0418">Kinase</keyword>
<keyword evidence="3" id="KW-0808">Transferase</keyword>
<evidence type="ECO:0000256" key="1">
    <source>
        <dbReference type="ARBA" id="ARBA00000085"/>
    </source>
</evidence>
<dbReference type="SUPFAM" id="SSF55874">
    <property type="entry name" value="ATPase domain of HSP90 chaperone/DNA topoisomerase II/histidine kinase"/>
    <property type="match status" value="1"/>
</dbReference>
<accession>A0A1H9NRQ6</accession>
<dbReference type="SUPFAM" id="SSF47384">
    <property type="entry name" value="Homodimeric domain of signal transducing histidine kinase"/>
    <property type="match status" value="1"/>
</dbReference>
<evidence type="ECO:0000256" key="8">
    <source>
        <dbReference type="SAM" id="Phobius"/>
    </source>
</evidence>
<dbReference type="OrthoDB" id="1931120at2"/>
<dbReference type="PRINTS" id="PR00344">
    <property type="entry name" value="BCTRLSENSOR"/>
</dbReference>
<evidence type="ECO:0000313" key="10">
    <source>
        <dbReference type="EMBL" id="SER38355.1"/>
    </source>
</evidence>
<keyword evidence="6" id="KW-0067">ATP-binding</keyword>
<keyword evidence="4" id="KW-0547">Nucleotide-binding</keyword>
<name>A0A1H9NRQ6_FLAFI</name>
<dbReference type="Gene3D" id="3.30.565.10">
    <property type="entry name" value="Histidine kinase-like ATPase, C-terminal domain"/>
    <property type="match status" value="1"/>
</dbReference>
<dbReference type="GO" id="GO:0000155">
    <property type="term" value="F:phosphorelay sensor kinase activity"/>
    <property type="evidence" value="ECO:0007669"/>
    <property type="project" value="InterPro"/>
</dbReference>
<dbReference type="RefSeq" id="WP_074724031.1">
    <property type="nucleotide sequence ID" value="NZ_CBCRVS010000001.1"/>
</dbReference>
<dbReference type="PROSITE" id="PS50109">
    <property type="entry name" value="HIS_KIN"/>
    <property type="match status" value="1"/>
</dbReference>
<evidence type="ECO:0000256" key="4">
    <source>
        <dbReference type="ARBA" id="ARBA00022741"/>
    </source>
</evidence>
<protein>
    <recommendedName>
        <fullName evidence="2">histidine kinase</fullName>
        <ecNumber evidence="2">2.7.13.3</ecNumber>
    </recommendedName>
</protein>
<dbReference type="PANTHER" id="PTHR43065">
    <property type="entry name" value="SENSOR HISTIDINE KINASE"/>
    <property type="match status" value="1"/>
</dbReference>
<dbReference type="Proteomes" id="UP000183658">
    <property type="component" value="Unassembled WGS sequence"/>
</dbReference>
<feature type="transmembrane region" description="Helical" evidence="8">
    <location>
        <begin position="32"/>
        <end position="54"/>
    </location>
</feature>
<keyword evidence="8" id="KW-1133">Transmembrane helix</keyword>
<organism evidence="10 11">
    <name type="scientific">Flavobacterium frigoris</name>
    <dbReference type="NCBI Taxonomy" id="229204"/>
    <lineage>
        <taxon>Bacteria</taxon>
        <taxon>Pseudomonadati</taxon>
        <taxon>Bacteroidota</taxon>
        <taxon>Flavobacteriia</taxon>
        <taxon>Flavobacteriales</taxon>
        <taxon>Flavobacteriaceae</taxon>
        <taxon>Flavobacterium</taxon>
    </lineage>
</organism>
<reference evidence="11" key="1">
    <citation type="submission" date="2016-10" db="EMBL/GenBank/DDBJ databases">
        <authorList>
            <person name="Varghese N."/>
            <person name="Submissions S."/>
        </authorList>
    </citation>
    <scope>NUCLEOTIDE SEQUENCE [LARGE SCALE GENOMIC DNA]</scope>
    <source>
        <strain evidence="11">DSM 15719</strain>
    </source>
</reference>
<dbReference type="Pfam" id="PF02518">
    <property type="entry name" value="HATPase_c"/>
    <property type="match status" value="1"/>
</dbReference>
<dbReference type="GO" id="GO:0005524">
    <property type="term" value="F:ATP binding"/>
    <property type="evidence" value="ECO:0007669"/>
    <property type="project" value="UniProtKB-KW"/>
</dbReference>
<evidence type="ECO:0000259" key="9">
    <source>
        <dbReference type="PROSITE" id="PS50109"/>
    </source>
</evidence>
<evidence type="ECO:0000256" key="2">
    <source>
        <dbReference type="ARBA" id="ARBA00012438"/>
    </source>
</evidence>
<evidence type="ECO:0000256" key="3">
    <source>
        <dbReference type="ARBA" id="ARBA00022679"/>
    </source>
</evidence>
<dbReference type="InterPro" id="IPR003594">
    <property type="entry name" value="HATPase_dom"/>
</dbReference>
<dbReference type="InterPro" id="IPR005467">
    <property type="entry name" value="His_kinase_dom"/>
</dbReference>
<dbReference type="SMART" id="SM00387">
    <property type="entry name" value="HATPase_c"/>
    <property type="match status" value="1"/>
</dbReference>
<dbReference type="EMBL" id="FOFZ01000011">
    <property type="protein sequence ID" value="SER38355.1"/>
    <property type="molecule type" value="Genomic_DNA"/>
</dbReference>
<dbReference type="InterPro" id="IPR036890">
    <property type="entry name" value="HATPase_C_sf"/>
</dbReference>
<keyword evidence="8" id="KW-0472">Membrane</keyword>
<evidence type="ECO:0000256" key="6">
    <source>
        <dbReference type="ARBA" id="ARBA00022840"/>
    </source>
</evidence>
<feature type="domain" description="Histidine kinase" evidence="9">
    <location>
        <begin position="230"/>
        <end position="448"/>
    </location>
</feature>
<keyword evidence="7" id="KW-0902">Two-component regulatory system</keyword>
<feature type="transmembrane region" description="Helical" evidence="8">
    <location>
        <begin position="7"/>
        <end position="26"/>
    </location>
</feature>
<sequence>MNSWKFYNALFARVLIVIIALAFSLYLFGNGYLYSGILIMLFSFLICAEMYSYIKNKLIFYDKTILSILNNDFSARFPAAHKEGDYKNLCLLYDTLKEKQHDGSSKELIYRSIINNIDTAVLILEKENNDWTIFLMNDCFSTLFSVPKVTNWEYLKNYLPSLCEEIENTGFKELKTSINIKIEQQEAQTFMLQTSLTKSFNKDYFIVLLDSIQRVIEKKEKEAWINLMKIISHELMNSLTPIRSLSQNLLQIVDQDHLESEDFEDIKSSISTIINRSDHLQFFVENYRKLAALPTPNKKPTPIHLLFEDCLKMMSPIFESENIKISNEIEKNKIIDLDKNQIEQVIINLITNSVFALKEKKEKSIHLTTATQNNRFYIIISDNGGGIESEITDKIFLPFFTTRKNGAGIGLTLSKNIIEAHGGYLSHKTDSDLSGGKTHFTICFIQGNS</sequence>
<dbReference type="InterPro" id="IPR004358">
    <property type="entry name" value="Sig_transdc_His_kin-like_C"/>
</dbReference>
<evidence type="ECO:0000313" key="11">
    <source>
        <dbReference type="Proteomes" id="UP000183658"/>
    </source>
</evidence>